<gene>
    <name evidence="3" type="ORF">HD596_006116</name>
</gene>
<protein>
    <submittedName>
        <fullName evidence="3">Uncharacterized protein</fullName>
    </submittedName>
</protein>
<feature type="compositionally biased region" description="Pro residues" evidence="1">
    <location>
        <begin position="231"/>
        <end position="251"/>
    </location>
</feature>
<name>A0A7W9G8X1_9ACTN</name>
<feature type="region of interest" description="Disordered" evidence="1">
    <location>
        <begin position="214"/>
        <end position="290"/>
    </location>
</feature>
<organism evidence="3 4">
    <name type="scientific">Nonomuraea jabiensis</name>
    <dbReference type="NCBI Taxonomy" id="882448"/>
    <lineage>
        <taxon>Bacteria</taxon>
        <taxon>Bacillati</taxon>
        <taxon>Actinomycetota</taxon>
        <taxon>Actinomycetes</taxon>
        <taxon>Streptosporangiales</taxon>
        <taxon>Streptosporangiaceae</taxon>
        <taxon>Nonomuraea</taxon>
    </lineage>
</organism>
<dbReference type="Proteomes" id="UP000579153">
    <property type="component" value="Unassembled WGS sequence"/>
</dbReference>
<dbReference type="RefSeq" id="WP_185072680.1">
    <property type="nucleotide sequence ID" value="NZ_JACHMB010000001.1"/>
</dbReference>
<evidence type="ECO:0000313" key="4">
    <source>
        <dbReference type="Proteomes" id="UP000579153"/>
    </source>
</evidence>
<comment type="caution">
    <text evidence="3">The sequence shown here is derived from an EMBL/GenBank/DDBJ whole genome shotgun (WGS) entry which is preliminary data.</text>
</comment>
<sequence length="302" mass="31337">MHKTLRSRTTAVALCLAAGLALIAAAGVTAARSAQPAAPFWSLMRAGVGESLGEYTFDSLADLKPGAPASGVFTPAAALVEGTIVGIEPGIAFASDDGATTGPIVAHDDPAAAVRYAALVIRVDQVLSGALGLGLQDGKIRLQIEQPLQVGLAELRASLGTAGRGLFYVHNALERRRAEGRTVPQELSGYLASVHIPIGAGVFVEQRTGEPVIAPLMDDPDRVNQILNGVAPPPEPEPEPEPTGPNPPKPTDFPQEEPTDPEWDGSDTPDAEQPDTPGPVEEEPEVDTPTLAELRARALAGS</sequence>
<evidence type="ECO:0000256" key="1">
    <source>
        <dbReference type="SAM" id="MobiDB-lite"/>
    </source>
</evidence>
<accession>A0A7W9G8X1</accession>
<dbReference type="EMBL" id="JACHMB010000001">
    <property type="protein sequence ID" value="MBB5779360.1"/>
    <property type="molecule type" value="Genomic_DNA"/>
</dbReference>
<proteinExistence type="predicted"/>
<dbReference type="AlphaFoldDB" id="A0A7W9G8X1"/>
<feature type="signal peptide" evidence="2">
    <location>
        <begin position="1"/>
        <end position="30"/>
    </location>
</feature>
<evidence type="ECO:0000256" key="2">
    <source>
        <dbReference type="SAM" id="SignalP"/>
    </source>
</evidence>
<keyword evidence="2" id="KW-0732">Signal</keyword>
<feature type="compositionally biased region" description="Acidic residues" evidence="1">
    <location>
        <begin position="254"/>
        <end position="273"/>
    </location>
</feature>
<reference evidence="3 4" key="1">
    <citation type="submission" date="2020-08" db="EMBL/GenBank/DDBJ databases">
        <title>Sequencing the genomes of 1000 actinobacteria strains.</title>
        <authorList>
            <person name="Klenk H.-P."/>
        </authorList>
    </citation>
    <scope>NUCLEOTIDE SEQUENCE [LARGE SCALE GENOMIC DNA]</scope>
    <source>
        <strain evidence="3 4">DSM 45507</strain>
    </source>
</reference>
<keyword evidence="4" id="KW-1185">Reference proteome</keyword>
<evidence type="ECO:0000313" key="3">
    <source>
        <dbReference type="EMBL" id="MBB5779360.1"/>
    </source>
</evidence>
<feature type="chain" id="PRO_5038576990" evidence="2">
    <location>
        <begin position="31"/>
        <end position="302"/>
    </location>
</feature>